<keyword evidence="2" id="KW-1185">Reference proteome</keyword>
<dbReference type="RefSeq" id="WP_343820505.1">
    <property type="nucleotide sequence ID" value="NZ_BAAAFN010000009.1"/>
</dbReference>
<evidence type="ECO:0000313" key="2">
    <source>
        <dbReference type="Proteomes" id="UP001501176"/>
    </source>
</evidence>
<name>A0ABN0TLS0_9BURK</name>
<evidence type="ECO:0000313" key="1">
    <source>
        <dbReference type="EMBL" id="GAA0224958.1"/>
    </source>
</evidence>
<reference evidence="1 2" key="1">
    <citation type="journal article" date="2019" name="Int. J. Syst. Evol. Microbiol.">
        <title>The Global Catalogue of Microorganisms (GCM) 10K type strain sequencing project: providing services to taxonomists for standard genome sequencing and annotation.</title>
        <authorList>
            <consortium name="The Broad Institute Genomics Platform"/>
            <consortium name="The Broad Institute Genome Sequencing Center for Infectious Disease"/>
            <person name="Wu L."/>
            <person name="Ma J."/>
        </authorList>
    </citation>
    <scope>NUCLEOTIDE SEQUENCE [LARGE SCALE GENOMIC DNA]</scope>
    <source>
        <strain evidence="1 2">JCM 16240</strain>
    </source>
</reference>
<organism evidence="1 2">
    <name type="scientific">Castellaniella daejeonensis</name>
    <dbReference type="NCBI Taxonomy" id="659013"/>
    <lineage>
        <taxon>Bacteria</taxon>
        <taxon>Pseudomonadati</taxon>
        <taxon>Pseudomonadota</taxon>
        <taxon>Betaproteobacteria</taxon>
        <taxon>Burkholderiales</taxon>
        <taxon>Alcaligenaceae</taxon>
        <taxon>Castellaniella</taxon>
    </lineage>
</organism>
<dbReference type="InterPro" id="IPR016032">
    <property type="entry name" value="Sig_transdc_resp-reg_C-effctor"/>
</dbReference>
<sequence length="233" mass="26282">MRDRLLWALAPNDNADLMYLRKVGCRVRRYASIEHADRDTIRADMLACDAALLMADPAANCRAAWLARDMGQPLDLVAIVDSPRHGELMALLQVGVDWIMQQDDPPAMLASALRALRLRRLEYIDDAASPVHGIGPWVLEAECWILRHRDGASLRLSVSERAILTCLFEAPGHVASHDMLDQALFHAWRHVSERASHDPRPSGIISRLRRRGRQAGMDLPLEPLRGYGYVWEI</sequence>
<gene>
    <name evidence="1" type="ORF">GCM10009125_12410</name>
</gene>
<protein>
    <recommendedName>
        <fullName evidence="3">OmpR/PhoB-type domain-containing protein</fullName>
    </recommendedName>
</protein>
<proteinExistence type="predicted"/>
<accession>A0ABN0TLS0</accession>
<dbReference type="Proteomes" id="UP001501176">
    <property type="component" value="Unassembled WGS sequence"/>
</dbReference>
<dbReference type="Gene3D" id="1.10.10.10">
    <property type="entry name" value="Winged helix-like DNA-binding domain superfamily/Winged helix DNA-binding domain"/>
    <property type="match status" value="1"/>
</dbReference>
<comment type="caution">
    <text evidence="1">The sequence shown here is derived from an EMBL/GenBank/DDBJ whole genome shotgun (WGS) entry which is preliminary data.</text>
</comment>
<evidence type="ECO:0008006" key="3">
    <source>
        <dbReference type="Google" id="ProtNLM"/>
    </source>
</evidence>
<dbReference type="SUPFAM" id="SSF46894">
    <property type="entry name" value="C-terminal effector domain of the bipartite response regulators"/>
    <property type="match status" value="1"/>
</dbReference>
<dbReference type="InterPro" id="IPR036388">
    <property type="entry name" value="WH-like_DNA-bd_sf"/>
</dbReference>
<dbReference type="EMBL" id="BAAAFN010000009">
    <property type="protein sequence ID" value="GAA0224958.1"/>
    <property type="molecule type" value="Genomic_DNA"/>
</dbReference>